<dbReference type="InterPro" id="IPR039602">
    <property type="entry name" value="Rxt2"/>
</dbReference>
<feature type="compositionally biased region" description="Polar residues" evidence="1">
    <location>
        <begin position="270"/>
        <end position="286"/>
    </location>
</feature>
<proteinExistence type="predicted"/>
<reference evidence="3 4" key="1">
    <citation type="journal article" date="2021" name="Nat. Commun.">
        <title>Genetic determinants of endophytism in the Arabidopsis root mycobiome.</title>
        <authorList>
            <person name="Mesny F."/>
            <person name="Miyauchi S."/>
            <person name="Thiergart T."/>
            <person name="Pickel B."/>
            <person name="Atanasova L."/>
            <person name="Karlsson M."/>
            <person name="Huettel B."/>
            <person name="Barry K.W."/>
            <person name="Haridas S."/>
            <person name="Chen C."/>
            <person name="Bauer D."/>
            <person name="Andreopoulos W."/>
            <person name="Pangilinan J."/>
            <person name="LaButti K."/>
            <person name="Riley R."/>
            <person name="Lipzen A."/>
            <person name="Clum A."/>
            <person name="Drula E."/>
            <person name="Henrissat B."/>
            <person name="Kohler A."/>
            <person name="Grigoriev I.V."/>
            <person name="Martin F.M."/>
            <person name="Hacquard S."/>
        </authorList>
    </citation>
    <scope>NUCLEOTIDE SEQUENCE [LARGE SCALE GENOMIC DNA]</scope>
    <source>
        <strain evidence="3 4">MPI-CAGE-CH-0241</strain>
    </source>
</reference>
<feature type="domain" description="Transcriptional regulatory protein RXT2 N-terminal" evidence="2">
    <location>
        <begin position="36"/>
        <end position="177"/>
    </location>
</feature>
<dbReference type="AlphaFoldDB" id="A0A9P9AQ33"/>
<name>A0A9P9AQ33_9HYPO</name>
<evidence type="ECO:0000259" key="2">
    <source>
        <dbReference type="Pfam" id="PF08595"/>
    </source>
</evidence>
<dbReference type="PANTHER" id="PTHR28232">
    <property type="entry name" value="TRANSCRIPTIONAL REGULATORY PROTEIN RXT2"/>
    <property type="match status" value="1"/>
</dbReference>
<keyword evidence="4" id="KW-1185">Reference proteome</keyword>
<organism evidence="3 4">
    <name type="scientific">Thelonectria olida</name>
    <dbReference type="NCBI Taxonomy" id="1576542"/>
    <lineage>
        <taxon>Eukaryota</taxon>
        <taxon>Fungi</taxon>
        <taxon>Dikarya</taxon>
        <taxon>Ascomycota</taxon>
        <taxon>Pezizomycotina</taxon>
        <taxon>Sordariomycetes</taxon>
        <taxon>Hypocreomycetidae</taxon>
        <taxon>Hypocreales</taxon>
        <taxon>Nectriaceae</taxon>
        <taxon>Thelonectria</taxon>
    </lineage>
</organism>
<feature type="compositionally biased region" description="Basic and acidic residues" evidence="1">
    <location>
        <begin position="296"/>
        <end position="332"/>
    </location>
</feature>
<feature type="region of interest" description="Disordered" evidence="1">
    <location>
        <begin position="245"/>
        <end position="351"/>
    </location>
</feature>
<dbReference type="PANTHER" id="PTHR28232:SF1">
    <property type="entry name" value="TRANSCRIPTIONAL REGULATORY PROTEIN RXT2"/>
    <property type="match status" value="1"/>
</dbReference>
<evidence type="ECO:0000313" key="4">
    <source>
        <dbReference type="Proteomes" id="UP000777438"/>
    </source>
</evidence>
<dbReference type="EMBL" id="JAGPYM010000005">
    <property type="protein sequence ID" value="KAH6894391.1"/>
    <property type="molecule type" value="Genomic_DNA"/>
</dbReference>
<feature type="compositionally biased region" description="Basic and acidic residues" evidence="1">
    <location>
        <begin position="458"/>
        <end position="471"/>
    </location>
</feature>
<feature type="region of interest" description="Disordered" evidence="1">
    <location>
        <begin position="441"/>
        <end position="490"/>
    </location>
</feature>
<protein>
    <submittedName>
        <fullName evidence="3">RXT2-like protein</fullName>
    </submittedName>
</protein>
<dbReference type="GO" id="GO:0033698">
    <property type="term" value="C:Rpd3L complex"/>
    <property type="evidence" value="ECO:0007669"/>
    <property type="project" value="TreeGrafter"/>
</dbReference>
<dbReference type="Proteomes" id="UP000777438">
    <property type="component" value="Unassembled WGS sequence"/>
</dbReference>
<dbReference type="InterPro" id="IPR013904">
    <property type="entry name" value="RXT2_N"/>
</dbReference>
<gene>
    <name evidence="3" type="ORF">B0T10DRAFT_480347</name>
</gene>
<comment type="caution">
    <text evidence="3">The sequence shown here is derived from an EMBL/GenBank/DDBJ whole genome shotgun (WGS) entry which is preliminary data.</text>
</comment>
<dbReference type="GO" id="GO:0005829">
    <property type="term" value="C:cytosol"/>
    <property type="evidence" value="ECO:0007669"/>
    <property type="project" value="TreeGrafter"/>
</dbReference>
<sequence>MATQQVLFSETIAGMKKAFKRRAYESDSDSEIESYSNRGNKLKKRARFAHKGQLVPNDGPSSYREYVEYGGVRYPIIYRNPPLIDDEGYEIDSDDDDERVGEAVAFATQVNPYSNVHLEHILAPLTSATGLPSHPTLSKPFISKTLNKLVDQSCDNMRKENHSLWQVRHLLTALCGDHTWVPCEMMVRPSDVDLYRDDHVARHLLSLSQGHTGEPIEALPVIALNNGAHGLDESALRHLSNALENARRSDTSVTEDADISMADADPVDPNGTQSASEKPESNQNKHVNGIDATPTLKKEEGDARTEPEGDSKDKSDDVEMTVDQKKDGDKDPAAASALQNGEGDAAADGDAPRVVNGDLVGPAIAALEESFVHPMFIAPPGTKPERDVGLPEREAEDIRRLLALYVQKQEEVCRGAKKLYLGLLRAEKLRKEVWHWSKAEAHSGPNRDMSDGEDWYDKEEWGLTEDLKKGQDEEEEDTQTTGKKTRNRRT</sequence>
<dbReference type="OrthoDB" id="2405722at2759"/>
<evidence type="ECO:0000313" key="3">
    <source>
        <dbReference type="EMBL" id="KAH6894391.1"/>
    </source>
</evidence>
<accession>A0A9P9AQ33</accession>
<evidence type="ECO:0000256" key="1">
    <source>
        <dbReference type="SAM" id="MobiDB-lite"/>
    </source>
</evidence>
<dbReference type="Pfam" id="PF08595">
    <property type="entry name" value="RXT2_N"/>
    <property type="match status" value="1"/>
</dbReference>